<gene>
    <name evidence="12" type="ORF">H9850_11330</name>
</gene>
<proteinExistence type="inferred from homology"/>
<dbReference type="InterPro" id="IPR050079">
    <property type="entry name" value="DEAD_box_RNA_helicase"/>
</dbReference>
<evidence type="ECO:0000256" key="8">
    <source>
        <dbReference type="SAM" id="MobiDB-lite"/>
    </source>
</evidence>
<evidence type="ECO:0000259" key="11">
    <source>
        <dbReference type="PROSITE" id="PS51195"/>
    </source>
</evidence>
<dbReference type="InterPro" id="IPR000629">
    <property type="entry name" value="RNA-helicase_DEAD-box_CS"/>
</dbReference>
<evidence type="ECO:0000256" key="1">
    <source>
        <dbReference type="ARBA" id="ARBA00022741"/>
    </source>
</evidence>
<protein>
    <submittedName>
        <fullName evidence="12">DEAD/DEAH box helicase</fullName>
    </submittedName>
</protein>
<evidence type="ECO:0000256" key="4">
    <source>
        <dbReference type="ARBA" id="ARBA00022840"/>
    </source>
</evidence>
<feature type="compositionally biased region" description="Basic and acidic residues" evidence="8">
    <location>
        <begin position="445"/>
        <end position="458"/>
    </location>
</feature>
<evidence type="ECO:0000313" key="12">
    <source>
        <dbReference type="EMBL" id="HIX58039.1"/>
    </source>
</evidence>
<feature type="compositionally biased region" description="Low complexity" evidence="8">
    <location>
        <begin position="494"/>
        <end position="507"/>
    </location>
</feature>
<evidence type="ECO:0000256" key="2">
    <source>
        <dbReference type="ARBA" id="ARBA00022801"/>
    </source>
</evidence>
<dbReference type="CDD" id="cd18787">
    <property type="entry name" value="SF2_C_DEAD"/>
    <property type="match status" value="1"/>
</dbReference>
<evidence type="ECO:0000256" key="3">
    <source>
        <dbReference type="ARBA" id="ARBA00022806"/>
    </source>
</evidence>
<feature type="domain" description="Helicase ATP-binding" evidence="9">
    <location>
        <begin position="32"/>
        <end position="213"/>
    </location>
</feature>
<feature type="domain" description="DEAD-box RNA helicase Q" evidence="11">
    <location>
        <begin position="1"/>
        <end position="29"/>
    </location>
</feature>
<dbReference type="SUPFAM" id="SSF52540">
    <property type="entry name" value="P-loop containing nucleoside triphosphate hydrolases"/>
    <property type="match status" value="1"/>
</dbReference>
<name>A0A9D1WFK5_9GAMM</name>
<dbReference type="InterPro" id="IPR001650">
    <property type="entry name" value="Helicase_C-like"/>
</dbReference>
<dbReference type="SMART" id="SM00487">
    <property type="entry name" value="DEXDc"/>
    <property type="match status" value="1"/>
</dbReference>
<dbReference type="Pfam" id="PF00271">
    <property type="entry name" value="Helicase_C"/>
    <property type="match status" value="1"/>
</dbReference>
<dbReference type="GO" id="GO:0003724">
    <property type="term" value="F:RNA helicase activity"/>
    <property type="evidence" value="ECO:0007669"/>
    <property type="project" value="InterPro"/>
</dbReference>
<evidence type="ECO:0000313" key="13">
    <source>
        <dbReference type="Proteomes" id="UP000886829"/>
    </source>
</evidence>
<dbReference type="InterPro" id="IPR011545">
    <property type="entry name" value="DEAD/DEAH_box_helicase_dom"/>
</dbReference>
<keyword evidence="2 7" id="KW-0378">Hydrolase</keyword>
<dbReference type="GO" id="GO:0005524">
    <property type="term" value="F:ATP binding"/>
    <property type="evidence" value="ECO:0007669"/>
    <property type="project" value="UniProtKB-KW"/>
</dbReference>
<dbReference type="Pfam" id="PF00270">
    <property type="entry name" value="DEAD"/>
    <property type="match status" value="1"/>
</dbReference>
<dbReference type="PANTHER" id="PTHR47959">
    <property type="entry name" value="ATP-DEPENDENT RNA HELICASE RHLE-RELATED"/>
    <property type="match status" value="1"/>
</dbReference>
<dbReference type="GO" id="GO:0003676">
    <property type="term" value="F:nucleic acid binding"/>
    <property type="evidence" value="ECO:0007669"/>
    <property type="project" value="InterPro"/>
</dbReference>
<keyword evidence="3 7" id="KW-0347">Helicase</keyword>
<dbReference type="Proteomes" id="UP000886829">
    <property type="component" value="Unassembled WGS sequence"/>
</dbReference>
<dbReference type="InterPro" id="IPR014014">
    <property type="entry name" value="RNA_helicase_DEAD_Q_motif"/>
</dbReference>
<dbReference type="PROSITE" id="PS51194">
    <property type="entry name" value="HELICASE_CTER"/>
    <property type="match status" value="1"/>
</dbReference>
<organism evidence="12 13">
    <name type="scientific">Candidatus Anaerobiospirillum pullistercoris</name>
    <dbReference type="NCBI Taxonomy" id="2838452"/>
    <lineage>
        <taxon>Bacteria</taxon>
        <taxon>Pseudomonadati</taxon>
        <taxon>Pseudomonadota</taxon>
        <taxon>Gammaproteobacteria</taxon>
        <taxon>Aeromonadales</taxon>
        <taxon>Succinivibrionaceae</taxon>
        <taxon>Anaerobiospirillum</taxon>
    </lineage>
</organism>
<dbReference type="PROSITE" id="PS00039">
    <property type="entry name" value="DEAD_ATP_HELICASE"/>
    <property type="match status" value="1"/>
</dbReference>
<comment type="caution">
    <text evidence="12">The sequence shown here is derived from an EMBL/GenBank/DDBJ whole genome shotgun (WGS) entry which is preliminary data.</text>
</comment>
<dbReference type="EMBL" id="DXEV01000222">
    <property type="protein sequence ID" value="HIX58039.1"/>
    <property type="molecule type" value="Genomic_DNA"/>
</dbReference>
<keyword evidence="4 7" id="KW-0067">ATP-binding</keyword>
<dbReference type="InterPro" id="IPR027417">
    <property type="entry name" value="P-loop_NTPase"/>
</dbReference>
<feature type="short sequence motif" description="Q motif" evidence="6">
    <location>
        <begin position="1"/>
        <end position="29"/>
    </location>
</feature>
<evidence type="ECO:0000259" key="9">
    <source>
        <dbReference type="PROSITE" id="PS51192"/>
    </source>
</evidence>
<sequence>MLFDEFTLPGFVLDAVAQLGWDSPTPIQQLVLPPALEGRDILGGAPTGTGKSAAFVLPIIARLAQRPRHGVQCIILEPTRELAVQLQEVVEKLLQVQDEALSSGEGEISEKITIGTIIGGEDRQKQRENLPTVVCATPGRLQEFLDKGWLNPRTVEILVIDEADRMLDMGFRDDIASITRKLKDRYQTMLFSATLEGYGVRDFANNVLNNPVELRAGASMASASAAGAAGAENTEGAGAAEADDGAESEGLDLAAMRNEKLPELLQGRAYYAANEMQKVKILLHLLTTVKGKSIVFVRTKDNLSKLAGVCKSQGMSFASLKGESSQQERKAALRRFREGEVQLLLATDVASRGLDIDDVEFVYNYDLPARGEIYVHRAGRTARAGAKGVVVSLVQGDELSTLERIERYTDRPIERRAIKGLCADFSEIGAKGPSEKKRSRAKAHGGFDRKTPKGEDKKPHKKVRLRDKKNKGKPDFAAKRAKKAARLQAGTDVAANAASTSGATSSN</sequence>
<dbReference type="PROSITE" id="PS51195">
    <property type="entry name" value="Q_MOTIF"/>
    <property type="match status" value="1"/>
</dbReference>
<dbReference type="InterPro" id="IPR014001">
    <property type="entry name" value="Helicase_ATP-bd"/>
</dbReference>
<feature type="region of interest" description="Disordered" evidence="8">
    <location>
        <begin position="429"/>
        <end position="507"/>
    </location>
</feature>
<dbReference type="Gene3D" id="3.40.50.300">
    <property type="entry name" value="P-loop containing nucleotide triphosphate hydrolases"/>
    <property type="match status" value="2"/>
</dbReference>
<evidence type="ECO:0000256" key="6">
    <source>
        <dbReference type="PROSITE-ProRule" id="PRU00552"/>
    </source>
</evidence>
<evidence type="ECO:0000256" key="7">
    <source>
        <dbReference type="RuleBase" id="RU000492"/>
    </source>
</evidence>
<dbReference type="InterPro" id="IPR044742">
    <property type="entry name" value="DEAD/DEAH_RhlB"/>
</dbReference>
<reference evidence="12" key="2">
    <citation type="submission" date="2021-04" db="EMBL/GenBank/DDBJ databases">
        <authorList>
            <person name="Gilroy R."/>
        </authorList>
    </citation>
    <scope>NUCLEOTIDE SEQUENCE</scope>
    <source>
        <strain evidence="12">USASDec5-558</strain>
    </source>
</reference>
<dbReference type="PROSITE" id="PS51192">
    <property type="entry name" value="HELICASE_ATP_BIND_1"/>
    <property type="match status" value="1"/>
</dbReference>
<evidence type="ECO:0000256" key="5">
    <source>
        <dbReference type="ARBA" id="ARBA00038437"/>
    </source>
</evidence>
<dbReference type="SMART" id="SM00490">
    <property type="entry name" value="HELICc"/>
    <property type="match status" value="1"/>
</dbReference>
<keyword evidence="1 7" id="KW-0547">Nucleotide-binding</keyword>
<dbReference type="GO" id="GO:0016787">
    <property type="term" value="F:hydrolase activity"/>
    <property type="evidence" value="ECO:0007669"/>
    <property type="project" value="UniProtKB-KW"/>
</dbReference>
<accession>A0A9D1WFK5</accession>
<comment type="similarity">
    <text evidence="5 7">Belongs to the DEAD box helicase family.</text>
</comment>
<dbReference type="AlphaFoldDB" id="A0A9D1WFK5"/>
<feature type="domain" description="Helicase C-terminal" evidence="10">
    <location>
        <begin position="281"/>
        <end position="426"/>
    </location>
</feature>
<dbReference type="PANTHER" id="PTHR47959:SF1">
    <property type="entry name" value="ATP-DEPENDENT RNA HELICASE DBPA"/>
    <property type="match status" value="1"/>
</dbReference>
<dbReference type="GO" id="GO:0005829">
    <property type="term" value="C:cytosol"/>
    <property type="evidence" value="ECO:0007669"/>
    <property type="project" value="TreeGrafter"/>
</dbReference>
<dbReference type="CDD" id="cd00268">
    <property type="entry name" value="DEADc"/>
    <property type="match status" value="1"/>
</dbReference>
<evidence type="ECO:0000259" key="10">
    <source>
        <dbReference type="PROSITE" id="PS51194"/>
    </source>
</evidence>
<reference evidence="12" key="1">
    <citation type="journal article" date="2021" name="PeerJ">
        <title>Extensive microbial diversity within the chicken gut microbiome revealed by metagenomics and culture.</title>
        <authorList>
            <person name="Gilroy R."/>
            <person name="Ravi A."/>
            <person name="Getino M."/>
            <person name="Pursley I."/>
            <person name="Horton D.L."/>
            <person name="Alikhan N.F."/>
            <person name="Baker D."/>
            <person name="Gharbi K."/>
            <person name="Hall N."/>
            <person name="Watson M."/>
            <person name="Adriaenssens E.M."/>
            <person name="Foster-Nyarko E."/>
            <person name="Jarju S."/>
            <person name="Secka A."/>
            <person name="Antonio M."/>
            <person name="Oren A."/>
            <person name="Chaudhuri R.R."/>
            <person name="La Ragione R."/>
            <person name="Hildebrand F."/>
            <person name="Pallen M.J."/>
        </authorList>
    </citation>
    <scope>NUCLEOTIDE SEQUENCE</scope>
    <source>
        <strain evidence="12">USASDec5-558</strain>
    </source>
</reference>
<feature type="compositionally biased region" description="Basic residues" evidence="8">
    <location>
        <begin position="459"/>
        <end position="471"/>
    </location>
</feature>